<sequence>MTFITNIKYHQSRTQQNALELIHVQALFPAFLPKAPYITPPQPNFRSQQRIKFTQIRERISRPVMSSHSSTPSKFLIGKLDLNTYQTGSDKVQKQTQRQQNYNDFDGPALLKILSGGVKNENNEQMKQYVAGSKQQVMNSYGAWRRATNNAKFDYIENTFKILNE</sequence>
<keyword evidence="3" id="KW-1185">Reference proteome</keyword>
<dbReference type="VEuPathDB" id="GiardiaDB:SS50377_28356"/>
<protein>
    <submittedName>
        <fullName evidence="1">Uncharacterized protein</fullName>
    </submittedName>
</protein>
<dbReference type="Proteomes" id="UP000018208">
    <property type="component" value="Unassembled WGS sequence"/>
</dbReference>
<reference evidence="1 2" key="1">
    <citation type="journal article" date="2014" name="PLoS Genet.">
        <title>The Genome of Spironucleus salmonicida Highlights a Fish Pathogen Adapted to Fluctuating Environments.</title>
        <authorList>
            <person name="Xu F."/>
            <person name="Jerlstrom-Hultqvist J."/>
            <person name="Einarsson E."/>
            <person name="Astvaldsson A."/>
            <person name="Svard S.G."/>
            <person name="Andersson J.O."/>
        </authorList>
    </citation>
    <scope>NUCLEOTIDE SEQUENCE</scope>
    <source>
        <strain evidence="2">ATCC 50377</strain>
    </source>
</reference>
<dbReference type="EMBL" id="AUWU02000008">
    <property type="protein sequence ID" value="KAH0570376.1"/>
    <property type="molecule type" value="Genomic_DNA"/>
</dbReference>
<evidence type="ECO:0000313" key="1">
    <source>
        <dbReference type="EMBL" id="EST44285.1"/>
    </source>
</evidence>
<organism evidence="1">
    <name type="scientific">Spironucleus salmonicida</name>
    <dbReference type="NCBI Taxonomy" id="348837"/>
    <lineage>
        <taxon>Eukaryota</taxon>
        <taxon>Metamonada</taxon>
        <taxon>Diplomonadida</taxon>
        <taxon>Hexamitidae</taxon>
        <taxon>Hexamitinae</taxon>
        <taxon>Spironucleus</taxon>
    </lineage>
</organism>
<dbReference type="AlphaFoldDB" id="V6LI81"/>
<accession>V6LI81</accession>
<evidence type="ECO:0000313" key="2">
    <source>
        <dbReference type="EMBL" id="KAH0570376.1"/>
    </source>
</evidence>
<evidence type="ECO:0000313" key="3">
    <source>
        <dbReference type="Proteomes" id="UP000018208"/>
    </source>
</evidence>
<name>V6LI81_9EUKA</name>
<gene>
    <name evidence="1" type="ORF">SS50377_15888</name>
    <name evidence="2" type="ORF">SS50377_28356</name>
</gene>
<reference evidence="2" key="2">
    <citation type="submission" date="2020-12" db="EMBL/GenBank/DDBJ databases">
        <title>New Spironucleus salmonicida genome in near-complete chromosomes.</title>
        <authorList>
            <person name="Xu F."/>
            <person name="Kurt Z."/>
            <person name="Jimenez-Gonzalez A."/>
            <person name="Astvaldsson A."/>
            <person name="Andersson J.O."/>
            <person name="Svard S.G."/>
        </authorList>
    </citation>
    <scope>NUCLEOTIDE SEQUENCE</scope>
    <source>
        <strain evidence="2">ATCC 50377</strain>
    </source>
</reference>
<dbReference type="EMBL" id="KI546120">
    <property type="protein sequence ID" value="EST44285.1"/>
    <property type="molecule type" value="Genomic_DNA"/>
</dbReference>
<proteinExistence type="predicted"/>